<comment type="caution">
    <text evidence="2">The sequence shown here is derived from an EMBL/GenBank/DDBJ whole genome shotgun (WGS) entry which is preliminary data.</text>
</comment>
<feature type="compositionally biased region" description="Basic and acidic residues" evidence="1">
    <location>
        <begin position="14"/>
        <end position="23"/>
    </location>
</feature>
<feature type="compositionally biased region" description="Low complexity" evidence="1">
    <location>
        <begin position="92"/>
        <end position="114"/>
    </location>
</feature>
<proteinExistence type="predicted"/>
<feature type="region of interest" description="Disordered" evidence="1">
    <location>
        <begin position="1"/>
        <end position="126"/>
    </location>
</feature>
<gene>
    <name evidence="2" type="ORF">EHS24_007033</name>
</gene>
<organism evidence="2 3">
    <name type="scientific">Apiotrichum porosum</name>
    <dbReference type="NCBI Taxonomy" id="105984"/>
    <lineage>
        <taxon>Eukaryota</taxon>
        <taxon>Fungi</taxon>
        <taxon>Dikarya</taxon>
        <taxon>Basidiomycota</taxon>
        <taxon>Agaricomycotina</taxon>
        <taxon>Tremellomycetes</taxon>
        <taxon>Trichosporonales</taxon>
        <taxon>Trichosporonaceae</taxon>
        <taxon>Apiotrichum</taxon>
    </lineage>
</organism>
<protein>
    <submittedName>
        <fullName evidence="2">Uncharacterized protein</fullName>
    </submittedName>
</protein>
<dbReference type="EMBL" id="RSCE01000004">
    <property type="protein sequence ID" value="RSH83355.1"/>
    <property type="molecule type" value="Genomic_DNA"/>
</dbReference>
<keyword evidence="3" id="KW-1185">Reference proteome</keyword>
<name>A0A427XXA2_9TREE</name>
<dbReference type="AlphaFoldDB" id="A0A427XXA2"/>
<reference evidence="2 3" key="1">
    <citation type="submission" date="2018-11" db="EMBL/GenBank/DDBJ databases">
        <title>Genome sequence of Apiotrichum porosum DSM 27194.</title>
        <authorList>
            <person name="Aliyu H."/>
            <person name="Gorte O."/>
            <person name="Ochsenreither K."/>
        </authorList>
    </citation>
    <scope>NUCLEOTIDE SEQUENCE [LARGE SCALE GENOMIC DNA]</scope>
    <source>
        <strain evidence="2 3">DSM 27194</strain>
    </source>
</reference>
<dbReference type="GeneID" id="39591576"/>
<feature type="region of interest" description="Disordered" evidence="1">
    <location>
        <begin position="141"/>
        <end position="161"/>
    </location>
</feature>
<dbReference type="RefSeq" id="XP_028477307.1">
    <property type="nucleotide sequence ID" value="XM_028622415.1"/>
</dbReference>
<dbReference type="OrthoDB" id="2595958at2759"/>
<accession>A0A427XXA2</accession>
<evidence type="ECO:0000256" key="1">
    <source>
        <dbReference type="SAM" id="MobiDB-lite"/>
    </source>
</evidence>
<evidence type="ECO:0000313" key="3">
    <source>
        <dbReference type="Proteomes" id="UP000279236"/>
    </source>
</evidence>
<sequence length="180" mass="18819">MPATLVRPSPLHLCAHEAEEDSKSWSPSSSDSEAEDECNSANSDNSDEMPSSAPVQRLIRTGPALQTRPRLPSPPRTSPLSPLACGSSSTESAAAFPFPAAGRPRPRGLSPLSPVAATGGLQRGAMPKATPLARTLLNRSLSGGASSAAPKKPTKMIVPTKPFRTTFDLGLTSKELARRP</sequence>
<dbReference type="Proteomes" id="UP000279236">
    <property type="component" value="Unassembled WGS sequence"/>
</dbReference>
<evidence type="ECO:0000313" key="2">
    <source>
        <dbReference type="EMBL" id="RSH83355.1"/>
    </source>
</evidence>